<gene>
    <name evidence="1" type="ORF">L1967_19275</name>
</gene>
<dbReference type="Gene3D" id="1.20.120.330">
    <property type="entry name" value="Nucleotidyltransferases domain 2"/>
    <property type="match status" value="1"/>
</dbReference>
<evidence type="ECO:0000313" key="1">
    <source>
        <dbReference type="EMBL" id="MCL6220438.1"/>
    </source>
</evidence>
<reference evidence="1" key="1">
    <citation type="submission" date="2022-01" db="EMBL/GenBank/DDBJ databases">
        <title>Genome sequencing of Zunongwangia sp. M21534 genome.</title>
        <authorList>
            <person name="Chen Y."/>
            <person name="Dong C."/>
            <person name="Shao Z."/>
        </authorList>
    </citation>
    <scope>NUCLEOTIDE SEQUENCE</scope>
    <source>
        <strain evidence="1">MCCC M21534</strain>
    </source>
</reference>
<dbReference type="AlphaFoldDB" id="A0A9X1ZXM6"/>
<comment type="caution">
    <text evidence="1">The sequence shown here is derived from an EMBL/GenBank/DDBJ whole genome shotgun (WGS) entry which is preliminary data.</text>
</comment>
<proteinExistence type="predicted"/>
<dbReference type="Proteomes" id="UP001139521">
    <property type="component" value="Unassembled WGS sequence"/>
</dbReference>
<name>A0A9X1ZXM6_9FLAO</name>
<keyword evidence="2" id="KW-1185">Reference proteome</keyword>
<dbReference type="EMBL" id="JAKHSK010000040">
    <property type="protein sequence ID" value="MCL6220438.1"/>
    <property type="molecule type" value="Genomic_DNA"/>
</dbReference>
<protein>
    <recommendedName>
        <fullName evidence="3">HEPN domain-containing protein</fullName>
    </recommendedName>
</protein>
<evidence type="ECO:0000313" key="2">
    <source>
        <dbReference type="Proteomes" id="UP001139521"/>
    </source>
</evidence>
<accession>A0A9X1ZXM6</accession>
<dbReference type="RefSeq" id="WP_249603135.1">
    <property type="nucleotide sequence ID" value="NZ_JAKHSK010000040.1"/>
</dbReference>
<sequence>MKPKTHSEHNYEVCEFLLSDGRFYDWVVTTAFYSALHLVQEEIFPFSDDEAFTYSSFEQYFSKQLKEGTKISKHQSTIKLVEQRIKGAGNLYRSLHDMCRTCRYRNYHVSPKKAKVAKSYLDKIRELVDSNVG</sequence>
<evidence type="ECO:0008006" key="3">
    <source>
        <dbReference type="Google" id="ProtNLM"/>
    </source>
</evidence>
<organism evidence="1 2">
    <name type="scientific">Zunongwangia pacifica</name>
    <dbReference type="NCBI Taxonomy" id="2911062"/>
    <lineage>
        <taxon>Bacteria</taxon>
        <taxon>Pseudomonadati</taxon>
        <taxon>Bacteroidota</taxon>
        <taxon>Flavobacteriia</taxon>
        <taxon>Flavobacteriales</taxon>
        <taxon>Flavobacteriaceae</taxon>
        <taxon>Zunongwangia</taxon>
    </lineage>
</organism>